<dbReference type="OrthoDB" id="8333609at2"/>
<keyword evidence="2" id="KW-0378">Hydrolase</keyword>
<sequence length="369" mass="40530">MNPLLQLRSYVWLVAAMVAMAPKISRGEPQLLPAAIEPGKSYFSRHEYVEYIAGNLPLVISVPHGGRQKPSDIPERVEGTLAFDRNTQELARAIVKAIHDKTGGWPHVVICKLSRTRVDCNREIKEATAGNPSATIAWNDYHSLIEHARKGVGKSHGRGLFIDLHGHGHPPQRLEIGYLLSQTLLQLDDEKLSDPKLLERCSLQSVALRGRTSFVDLIRGKQSFGTMMEAQGFPATPSAKTPHPPIPYFRGGYNVDRHGRDGAPLAGFQIECNYTGVRDTPENMQRFGQAITSVLEAYYPIHFGIDFAPAQVSEQPGAKPREEPPVQPHSQPAATSAAQSAPSTPAATAEPLAPRLRPRLRSRMRGGCE</sequence>
<dbReference type="Gene3D" id="3.40.630.40">
    <property type="entry name" value="Zn-dependent exopeptidases"/>
    <property type="match status" value="1"/>
</dbReference>
<feature type="compositionally biased region" description="Basic residues" evidence="1">
    <location>
        <begin position="356"/>
        <end position="369"/>
    </location>
</feature>
<protein>
    <submittedName>
        <fullName evidence="2">N-formylglutamate amidohydrolase</fullName>
    </submittedName>
</protein>
<dbReference type="KEGG" id="psl:Psta_0578"/>
<gene>
    <name evidence="2" type="ordered locus">Psta_0578</name>
</gene>
<dbReference type="HOGENOM" id="CLU_063862_2_0_0"/>
<dbReference type="AlphaFoldDB" id="D2R4B7"/>
<dbReference type="eggNOG" id="ENOG50301UZ">
    <property type="taxonomic scope" value="Bacteria"/>
</dbReference>
<dbReference type="EMBL" id="CP001848">
    <property type="protein sequence ID" value="ADB15265.1"/>
    <property type="molecule type" value="Genomic_DNA"/>
</dbReference>
<keyword evidence="3" id="KW-1185">Reference proteome</keyword>
<reference evidence="2 3" key="1">
    <citation type="journal article" date="2009" name="Stand. Genomic Sci.">
        <title>Complete genome sequence of Pirellula staleyi type strain (ATCC 27377).</title>
        <authorList>
            <person name="Clum A."/>
            <person name="Tindall B.J."/>
            <person name="Sikorski J."/>
            <person name="Ivanova N."/>
            <person name="Mavrommatis K."/>
            <person name="Lucas S."/>
            <person name="Glavina del Rio T."/>
            <person name="Nolan M."/>
            <person name="Chen F."/>
            <person name="Tice H."/>
            <person name="Pitluck S."/>
            <person name="Cheng J.F."/>
            <person name="Chertkov O."/>
            <person name="Brettin T."/>
            <person name="Han C."/>
            <person name="Detter J.C."/>
            <person name="Kuske C."/>
            <person name="Bruce D."/>
            <person name="Goodwin L."/>
            <person name="Ovchinikova G."/>
            <person name="Pati A."/>
            <person name="Mikhailova N."/>
            <person name="Chen A."/>
            <person name="Palaniappan K."/>
            <person name="Land M."/>
            <person name="Hauser L."/>
            <person name="Chang Y.J."/>
            <person name="Jeffries C.D."/>
            <person name="Chain P."/>
            <person name="Rohde M."/>
            <person name="Goker M."/>
            <person name="Bristow J."/>
            <person name="Eisen J.A."/>
            <person name="Markowitz V."/>
            <person name="Hugenholtz P."/>
            <person name="Kyrpides N.C."/>
            <person name="Klenk H.P."/>
            <person name="Lapidus A."/>
        </authorList>
    </citation>
    <scope>NUCLEOTIDE SEQUENCE [LARGE SCALE GENOMIC DNA]</scope>
    <source>
        <strain evidence="3">ATCC 27377 / DSM 6068 / ICPB 4128</strain>
    </source>
</reference>
<organism evidence="2 3">
    <name type="scientific">Pirellula staleyi (strain ATCC 27377 / DSM 6068 / ICPB 4128)</name>
    <name type="common">Pirella staleyi</name>
    <dbReference type="NCBI Taxonomy" id="530564"/>
    <lineage>
        <taxon>Bacteria</taxon>
        <taxon>Pseudomonadati</taxon>
        <taxon>Planctomycetota</taxon>
        <taxon>Planctomycetia</taxon>
        <taxon>Pirellulales</taxon>
        <taxon>Pirellulaceae</taxon>
        <taxon>Pirellula</taxon>
    </lineage>
</organism>
<feature type="region of interest" description="Disordered" evidence="1">
    <location>
        <begin position="313"/>
        <end position="369"/>
    </location>
</feature>
<dbReference type="STRING" id="530564.Psta_0578"/>
<name>D2R4B7_PIRSD</name>
<evidence type="ECO:0000313" key="3">
    <source>
        <dbReference type="Proteomes" id="UP000001887"/>
    </source>
</evidence>
<dbReference type="GO" id="GO:0016787">
    <property type="term" value="F:hydrolase activity"/>
    <property type="evidence" value="ECO:0007669"/>
    <property type="project" value="UniProtKB-KW"/>
</dbReference>
<proteinExistence type="predicted"/>
<feature type="compositionally biased region" description="Low complexity" evidence="1">
    <location>
        <begin position="328"/>
        <end position="355"/>
    </location>
</feature>
<evidence type="ECO:0000313" key="2">
    <source>
        <dbReference type="EMBL" id="ADB15265.1"/>
    </source>
</evidence>
<dbReference type="SUPFAM" id="SSF53187">
    <property type="entry name" value="Zn-dependent exopeptidases"/>
    <property type="match status" value="1"/>
</dbReference>
<accession>D2R4B7</accession>
<dbReference type="Proteomes" id="UP000001887">
    <property type="component" value="Chromosome"/>
</dbReference>
<evidence type="ECO:0000256" key="1">
    <source>
        <dbReference type="SAM" id="MobiDB-lite"/>
    </source>
</evidence>